<reference evidence="3" key="1">
    <citation type="journal article" date="2021" name="Sci. Adv.">
        <title>The American lobster genome reveals insights on longevity, neural, and immune adaptations.</title>
        <authorList>
            <person name="Polinski J.M."/>
            <person name="Zimin A.V."/>
            <person name="Clark K.F."/>
            <person name="Kohn A.B."/>
            <person name="Sadowski N."/>
            <person name="Timp W."/>
            <person name="Ptitsyn A."/>
            <person name="Khanna P."/>
            <person name="Romanova D.Y."/>
            <person name="Williams P."/>
            <person name="Greenwood S.J."/>
            <person name="Moroz L.L."/>
            <person name="Walt D.R."/>
            <person name="Bodnar A.G."/>
        </authorList>
    </citation>
    <scope>NUCLEOTIDE SEQUENCE</scope>
    <source>
        <strain evidence="3">GMGI-L3</strain>
    </source>
</reference>
<feature type="compositionally biased region" description="Gly residues" evidence="2">
    <location>
        <begin position="19"/>
        <end position="60"/>
    </location>
</feature>
<protein>
    <submittedName>
        <fullName evidence="3">Ribosome-binding protein 1-like 6</fullName>
    </submittedName>
</protein>
<feature type="compositionally biased region" description="Low complexity" evidence="2">
    <location>
        <begin position="224"/>
        <end position="240"/>
    </location>
</feature>
<dbReference type="AlphaFoldDB" id="A0A8J5J858"/>
<feature type="non-terminal residue" evidence="3">
    <location>
        <position position="1"/>
    </location>
</feature>
<feature type="region of interest" description="Disordered" evidence="2">
    <location>
        <begin position="784"/>
        <end position="876"/>
    </location>
</feature>
<feature type="region of interest" description="Disordered" evidence="2">
    <location>
        <begin position="694"/>
        <end position="723"/>
    </location>
</feature>
<keyword evidence="1" id="KW-0175">Coiled coil</keyword>
<sequence length="1036" mass="108431">KTDWRWRKTAWRWRKTQPGVGGRQTGVRGGRQSGVGGRQPGVGGRQPGVGGRQSGVGGRQSGSRKKQAGFEGSEQDGFDSPDLLGNSIKDNGFGPGFNGFTPLESRTEFSPDLDQSGVPPGPGLGVHSGPGPREDLQSGPGQGGVSSGPGQDFQSGPREDLQSGPGQGGVDSIPGEGVDQGSYEPGQVPAGLNQGTNIIRSGQGQVIGGGQGQVTGGGQGQVIGGYTYPTPGTGLPTGPGVNTAGHTGPGVNTAGHTGPGVNTVGQTGPGVNTAGHTGPGVNTAGQTGPGVNTAGQTGPGVNTAGQTGAGVNTAGHTGPGVNTAGQTGAGVNTAGHTGPGVNTAGLKDVVSLRVNLQPVATDDDILLIGSQESTSLQDNQDQYQDNQDQYQDNQDQYQNNQDQYQDNQLQPQNKQEVNEAGVRTLGDPLNQELFLVTQNQVIQDSQKLFQGRDQIQATQELVRGGQGQGQVQGTQRQIQGNQSQFQGNQGHFQGNQGQSQGNQGQFRDNRGQVQSNIIIQSSEKIHGSRGSLYVTPSTNFNPVPSLAPITIDQGSTTNTHTSGVSQIPRVTFTVPSLTNVVNLRGNTIVASQIESSPSYDIPLPEPVFGPVDSSGRGGVSTGRESSVRSDLILETSYVPPTKEFTPSSVDSSQQAAVLFVTGVPSREGPFSVSPAPVSLTDSLKQEVVSPAVTQQQQTSFTVPRRQSTGTSISQQRQTSYTVPRQQNILSSITQQRQVTITVPRQKTAVSVNQQGTLTFSDPRQQNKTSSIKLSALQQGYLPPVNSVSQVNTTITSPSRPGDTGSSPGPQVFPSGPANTASGTQRLSSSSSGSSSFASPSASVSYSLTPTSSSSANLSVVPPSLSQSLSSSLSGSVNQQQGRPIILIDSNSIQSGAPGGVVLPLEQHYLPPSARDVTRNTRHVARDQHIIYVTPVPPEDRRKTSRSRHLQESITGRRSFHPSVQITSRMNNKEFLPKTSSQQILGRVFFPSNHRSDVPSITYVDNSRKSFAATSSFPVNPFNQYKLSWRPSTSSQI</sequence>
<evidence type="ECO:0000313" key="4">
    <source>
        <dbReference type="Proteomes" id="UP000747542"/>
    </source>
</evidence>
<feature type="compositionally biased region" description="Polar residues" evidence="2">
    <location>
        <begin position="816"/>
        <end position="826"/>
    </location>
</feature>
<feature type="region of interest" description="Disordered" evidence="2">
    <location>
        <begin position="222"/>
        <end position="258"/>
    </location>
</feature>
<proteinExistence type="predicted"/>
<keyword evidence="4" id="KW-1185">Reference proteome</keyword>
<feature type="non-terminal residue" evidence="3">
    <location>
        <position position="1036"/>
    </location>
</feature>
<feature type="region of interest" description="Disordered" evidence="2">
    <location>
        <begin position="1"/>
        <end position="196"/>
    </location>
</feature>
<feature type="compositionally biased region" description="Low complexity" evidence="2">
    <location>
        <begin position="827"/>
        <end position="876"/>
    </location>
</feature>
<name>A0A8J5J858_HOMAM</name>
<gene>
    <name evidence="3" type="primary">Rrbp1-L6</name>
    <name evidence="3" type="ORF">Hamer_G017607</name>
</gene>
<comment type="caution">
    <text evidence="3">The sequence shown here is derived from an EMBL/GenBank/DDBJ whole genome shotgun (WGS) entry which is preliminary data.</text>
</comment>
<feature type="compositionally biased region" description="Polar residues" evidence="2">
    <location>
        <begin position="785"/>
        <end position="808"/>
    </location>
</feature>
<organism evidence="3 4">
    <name type="scientific">Homarus americanus</name>
    <name type="common">American lobster</name>
    <dbReference type="NCBI Taxonomy" id="6706"/>
    <lineage>
        <taxon>Eukaryota</taxon>
        <taxon>Metazoa</taxon>
        <taxon>Ecdysozoa</taxon>
        <taxon>Arthropoda</taxon>
        <taxon>Crustacea</taxon>
        <taxon>Multicrustacea</taxon>
        <taxon>Malacostraca</taxon>
        <taxon>Eumalacostraca</taxon>
        <taxon>Eucarida</taxon>
        <taxon>Decapoda</taxon>
        <taxon>Pleocyemata</taxon>
        <taxon>Astacidea</taxon>
        <taxon>Nephropoidea</taxon>
        <taxon>Nephropidae</taxon>
        <taxon>Homarus</taxon>
    </lineage>
</organism>
<accession>A0A8J5J858</accession>
<evidence type="ECO:0000256" key="2">
    <source>
        <dbReference type="SAM" id="MobiDB-lite"/>
    </source>
</evidence>
<evidence type="ECO:0000256" key="1">
    <source>
        <dbReference type="SAM" id="Coils"/>
    </source>
</evidence>
<evidence type="ECO:0000313" key="3">
    <source>
        <dbReference type="EMBL" id="KAG7154397.1"/>
    </source>
</evidence>
<dbReference type="Proteomes" id="UP000747542">
    <property type="component" value="Unassembled WGS sequence"/>
</dbReference>
<feature type="region of interest" description="Disordered" evidence="2">
    <location>
        <begin position="316"/>
        <end position="336"/>
    </location>
</feature>
<feature type="coiled-coil region" evidence="1">
    <location>
        <begin position="380"/>
        <end position="407"/>
    </location>
</feature>
<feature type="compositionally biased region" description="Low complexity" evidence="2">
    <location>
        <begin position="471"/>
        <end position="505"/>
    </location>
</feature>
<feature type="region of interest" description="Disordered" evidence="2">
    <location>
        <begin position="464"/>
        <end position="508"/>
    </location>
</feature>
<dbReference type="EMBL" id="JAHLQT010044465">
    <property type="protein sequence ID" value="KAG7154397.1"/>
    <property type="molecule type" value="Genomic_DNA"/>
</dbReference>